<dbReference type="EMBL" id="DS235845">
    <property type="protein sequence ID" value="EEB18420.1"/>
    <property type="molecule type" value="Genomic_DNA"/>
</dbReference>
<organism>
    <name type="scientific">Pediculus humanus subsp. corporis</name>
    <name type="common">Body louse</name>
    <dbReference type="NCBI Taxonomy" id="121224"/>
    <lineage>
        <taxon>Eukaryota</taxon>
        <taxon>Metazoa</taxon>
        <taxon>Ecdysozoa</taxon>
        <taxon>Arthropoda</taxon>
        <taxon>Hexapoda</taxon>
        <taxon>Insecta</taxon>
        <taxon>Pterygota</taxon>
        <taxon>Neoptera</taxon>
        <taxon>Paraneoptera</taxon>
        <taxon>Psocodea</taxon>
        <taxon>Troctomorpha</taxon>
        <taxon>Phthiraptera</taxon>
        <taxon>Anoplura</taxon>
        <taxon>Pediculidae</taxon>
        <taxon>Pediculus</taxon>
    </lineage>
</organism>
<reference evidence="7" key="2">
    <citation type="submission" date="2007-04" db="EMBL/GenBank/DDBJ databases">
        <title>The genome of the human body louse.</title>
        <authorList>
            <consortium name="The Human Body Louse Genome Consortium"/>
            <person name="Kirkness E."/>
            <person name="Walenz B."/>
            <person name="Hass B."/>
            <person name="Bruggner R."/>
            <person name="Strausberg R."/>
        </authorList>
    </citation>
    <scope>NUCLEOTIDE SEQUENCE</scope>
    <source>
        <strain evidence="7">USDA</strain>
    </source>
</reference>
<feature type="DNA-binding region" description="HMG box" evidence="3">
    <location>
        <begin position="55"/>
        <end position="123"/>
    </location>
</feature>
<feature type="coiled-coil region" evidence="4">
    <location>
        <begin position="179"/>
        <end position="234"/>
    </location>
</feature>
<dbReference type="InterPro" id="IPR036910">
    <property type="entry name" value="HMG_box_dom_sf"/>
</dbReference>
<dbReference type="CDD" id="cd21980">
    <property type="entry name" value="HMG-box_HMG20"/>
    <property type="match status" value="1"/>
</dbReference>
<dbReference type="HOGENOM" id="CLU_060006_0_0_1"/>
<keyword evidence="4" id="KW-0175">Coiled coil</keyword>
<dbReference type="SMART" id="SM00398">
    <property type="entry name" value="HMG"/>
    <property type="match status" value="1"/>
</dbReference>
<sequence>MEKSDAESPVALAKSKPTSPDEKAPDSSDNTTPLRRVGRPKGKKRKKISKDAEDPQKPLNAYNWFVKENREKIRAQNPTWNFTEITKKLAQDWKSLSCEEKQQYIDSAENDKERYAKELTAYKQTDAYKAFKKSQKRKESCKKLKENIPSCTLDDINQIKDDGTSLDIPIFTEEFLDHNKLREAELRQLRKSNTDYEQQNSILEKLIENTKSAIHKLEEETVQQKCQNQTLQQHLDQMRLILTNGFKEISLPGNDDEKPTLETIDSYVTKLHQLLLTQNMNSPLYVRVREVVQQLNLHG</sequence>
<evidence type="ECO:0000256" key="5">
    <source>
        <dbReference type="SAM" id="MobiDB-lite"/>
    </source>
</evidence>
<dbReference type="AlphaFoldDB" id="E0VYG4"/>
<gene>
    <name evidence="8" type="primary">8233142</name>
    <name evidence="7" type="ORF">Phum_PHUM514030</name>
</gene>
<dbReference type="PANTHER" id="PTHR46040:SF3">
    <property type="entry name" value="HIGH MOBILITY GROUP PROTEIN 2"/>
    <property type="match status" value="1"/>
</dbReference>
<proteinExistence type="predicted"/>
<dbReference type="GeneID" id="8233142"/>
<dbReference type="VEuPathDB" id="VectorBase:PHUM514030"/>
<dbReference type="InterPro" id="IPR009071">
    <property type="entry name" value="HMG_box_dom"/>
</dbReference>
<dbReference type="OMA" id="QPAYNGE"/>
<dbReference type="PRINTS" id="PR00886">
    <property type="entry name" value="HIGHMOBLTY12"/>
</dbReference>
<evidence type="ECO:0000256" key="3">
    <source>
        <dbReference type="PROSITE-ProRule" id="PRU00267"/>
    </source>
</evidence>
<dbReference type="Pfam" id="PF00505">
    <property type="entry name" value="HMG_box"/>
    <property type="match status" value="1"/>
</dbReference>
<reference evidence="8" key="3">
    <citation type="submission" date="2020-05" db="UniProtKB">
        <authorList>
            <consortium name="EnsemblMetazoa"/>
        </authorList>
    </citation>
    <scope>IDENTIFICATION</scope>
    <source>
        <strain evidence="8">USDA</strain>
    </source>
</reference>
<dbReference type="EMBL" id="AAZO01006252">
    <property type="status" value="NOT_ANNOTATED_CDS"/>
    <property type="molecule type" value="Genomic_DNA"/>
</dbReference>
<evidence type="ECO:0000313" key="9">
    <source>
        <dbReference type="Proteomes" id="UP000009046"/>
    </source>
</evidence>
<dbReference type="PROSITE" id="PS50118">
    <property type="entry name" value="HMG_BOX_2"/>
    <property type="match status" value="1"/>
</dbReference>
<dbReference type="InParanoid" id="E0VYG4"/>
<dbReference type="RefSeq" id="XP_002431158.1">
    <property type="nucleotide sequence ID" value="XM_002431113.1"/>
</dbReference>
<keyword evidence="9" id="KW-1185">Reference proteome</keyword>
<evidence type="ECO:0000256" key="2">
    <source>
        <dbReference type="ARBA" id="ARBA00023242"/>
    </source>
</evidence>
<dbReference type="Proteomes" id="UP000009046">
    <property type="component" value="Unassembled WGS sequence"/>
</dbReference>
<dbReference type="CTD" id="8233142"/>
<evidence type="ECO:0000259" key="6">
    <source>
        <dbReference type="PROSITE" id="PS50118"/>
    </source>
</evidence>
<keyword evidence="1 3" id="KW-0238">DNA-binding</keyword>
<dbReference type="EnsemblMetazoa" id="PHUM514030-RA">
    <property type="protein sequence ID" value="PHUM514030-PA"/>
    <property type="gene ID" value="PHUM514030"/>
</dbReference>
<dbReference type="eggNOG" id="KOG0381">
    <property type="taxonomic scope" value="Eukaryota"/>
</dbReference>
<protein>
    <submittedName>
        <fullName evidence="7 8">High mobility group protein 20A, putative</fullName>
    </submittedName>
</protein>
<dbReference type="FunCoup" id="E0VYG4">
    <property type="interactions" value="823"/>
</dbReference>
<dbReference type="SUPFAM" id="SSF47095">
    <property type="entry name" value="HMG-box"/>
    <property type="match status" value="1"/>
</dbReference>
<feature type="coiled-coil region" evidence="4">
    <location>
        <begin position="98"/>
        <end position="125"/>
    </location>
</feature>
<name>E0VYG4_PEDHC</name>
<dbReference type="KEGG" id="phu:Phum_PHUM514030"/>
<dbReference type="OrthoDB" id="3213154at2759"/>
<evidence type="ECO:0000313" key="7">
    <source>
        <dbReference type="EMBL" id="EEB18420.1"/>
    </source>
</evidence>
<keyword evidence="2 3" id="KW-0539">Nucleus</keyword>
<accession>E0VYG4</accession>
<dbReference type="InterPro" id="IPR051965">
    <property type="entry name" value="ChromReg_NeuronalGeneExpr"/>
</dbReference>
<evidence type="ECO:0000313" key="8">
    <source>
        <dbReference type="EnsemblMetazoa" id="PHUM514030-PA"/>
    </source>
</evidence>
<dbReference type="Gene3D" id="1.10.30.10">
    <property type="entry name" value="High mobility group box domain"/>
    <property type="match status" value="1"/>
</dbReference>
<evidence type="ECO:0000256" key="1">
    <source>
        <dbReference type="ARBA" id="ARBA00023125"/>
    </source>
</evidence>
<reference evidence="7" key="1">
    <citation type="submission" date="2007-04" db="EMBL/GenBank/DDBJ databases">
        <title>Annotation of Pediculus humanus corporis strain USDA.</title>
        <authorList>
            <person name="Kirkness E."/>
            <person name="Hannick L."/>
            <person name="Hass B."/>
            <person name="Bruggner R."/>
            <person name="Lawson D."/>
            <person name="Bidwell S."/>
            <person name="Joardar V."/>
            <person name="Caler E."/>
            <person name="Walenz B."/>
            <person name="Inman J."/>
            <person name="Schobel S."/>
            <person name="Galinsky K."/>
            <person name="Amedeo P."/>
            <person name="Strausberg R."/>
        </authorList>
    </citation>
    <scope>NUCLEOTIDE SEQUENCE</scope>
    <source>
        <strain evidence="7">USDA</strain>
    </source>
</reference>
<dbReference type="PANTHER" id="PTHR46040">
    <property type="entry name" value="HIGH MOBILITY GROUP PROTEIN 2"/>
    <property type="match status" value="1"/>
</dbReference>
<dbReference type="GO" id="GO:0003677">
    <property type="term" value="F:DNA binding"/>
    <property type="evidence" value="ECO:0007669"/>
    <property type="project" value="UniProtKB-UniRule"/>
</dbReference>
<dbReference type="GO" id="GO:0010468">
    <property type="term" value="P:regulation of gene expression"/>
    <property type="evidence" value="ECO:0007669"/>
    <property type="project" value="TreeGrafter"/>
</dbReference>
<feature type="compositionally biased region" description="Basic residues" evidence="5">
    <location>
        <begin position="36"/>
        <end position="48"/>
    </location>
</feature>
<dbReference type="STRING" id="121224.E0VYG4"/>
<feature type="region of interest" description="Disordered" evidence="5">
    <location>
        <begin position="1"/>
        <end position="60"/>
    </location>
</feature>
<dbReference type="GO" id="GO:0005634">
    <property type="term" value="C:nucleus"/>
    <property type="evidence" value="ECO:0007669"/>
    <property type="project" value="UniProtKB-UniRule"/>
</dbReference>
<feature type="domain" description="HMG box" evidence="6">
    <location>
        <begin position="55"/>
        <end position="123"/>
    </location>
</feature>
<evidence type="ECO:0000256" key="4">
    <source>
        <dbReference type="SAM" id="Coils"/>
    </source>
</evidence>